<feature type="transmembrane region" description="Helical" evidence="1">
    <location>
        <begin position="42"/>
        <end position="62"/>
    </location>
</feature>
<protein>
    <submittedName>
        <fullName evidence="3">DUF2892 domain-containing protein</fullName>
    </submittedName>
</protein>
<keyword evidence="1" id="KW-1133">Transmembrane helix</keyword>
<proteinExistence type="predicted"/>
<evidence type="ECO:0000313" key="3">
    <source>
        <dbReference type="EMBL" id="RJF92048.1"/>
    </source>
</evidence>
<evidence type="ECO:0000259" key="2">
    <source>
        <dbReference type="Pfam" id="PF11127"/>
    </source>
</evidence>
<reference evidence="4" key="1">
    <citation type="submission" date="2018-09" db="EMBL/GenBank/DDBJ databases">
        <authorList>
            <person name="Zhu H."/>
        </authorList>
    </citation>
    <scope>NUCLEOTIDE SEQUENCE [LARGE SCALE GENOMIC DNA]</scope>
    <source>
        <strain evidence="4">K1R23-30</strain>
    </source>
</reference>
<dbReference type="Pfam" id="PF11127">
    <property type="entry name" value="YgaP-like_TM"/>
    <property type="match status" value="1"/>
</dbReference>
<accession>A0A3A3FI32</accession>
<comment type="caution">
    <text evidence="3">The sequence shown here is derived from an EMBL/GenBank/DDBJ whole genome shotgun (WGS) entry which is preliminary data.</text>
</comment>
<gene>
    <name evidence="3" type="ORF">D3871_25670</name>
</gene>
<name>A0A3A3FI32_9BURK</name>
<evidence type="ECO:0000313" key="4">
    <source>
        <dbReference type="Proteomes" id="UP000265955"/>
    </source>
</evidence>
<keyword evidence="1" id="KW-0812">Transmembrane</keyword>
<feature type="domain" description="Inner membrane protein YgaP-like transmembrane" evidence="2">
    <location>
        <begin position="4"/>
        <end position="64"/>
    </location>
</feature>
<dbReference type="AlphaFoldDB" id="A0A3A3FI32"/>
<keyword evidence="1" id="KW-0472">Membrane</keyword>
<dbReference type="Proteomes" id="UP000265955">
    <property type="component" value="Unassembled WGS sequence"/>
</dbReference>
<sequence>MIYRKNVSGKERMGRLLAGVAMILCGLFGLQASLLGLLLAGAGAVSVLTAMFGYCPACAAAGRKPIGR</sequence>
<keyword evidence="4" id="KW-1185">Reference proteome</keyword>
<evidence type="ECO:0000256" key="1">
    <source>
        <dbReference type="SAM" id="Phobius"/>
    </source>
</evidence>
<dbReference type="InterPro" id="IPR021309">
    <property type="entry name" value="YgaP-like_TM"/>
</dbReference>
<organism evidence="3 4">
    <name type="scientific">Noviherbaspirillum saxi</name>
    <dbReference type="NCBI Taxonomy" id="2320863"/>
    <lineage>
        <taxon>Bacteria</taxon>
        <taxon>Pseudomonadati</taxon>
        <taxon>Pseudomonadota</taxon>
        <taxon>Betaproteobacteria</taxon>
        <taxon>Burkholderiales</taxon>
        <taxon>Oxalobacteraceae</taxon>
        <taxon>Noviherbaspirillum</taxon>
    </lineage>
</organism>
<dbReference type="RefSeq" id="WP_119771934.1">
    <property type="nucleotide sequence ID" value="NZ_QYUO01000003.1"/>
</dbReference>
<dbReference type="EMBL" id="QYUO01000003">
    <property type="protein sequence ID" value="RJF92048.1"/>
    <property type="molecule type" value="Genomic_DNA"/>
</dbReference>